<feature type="region of interest" description="Disordered" evidence="1">
    <location>
        <begin position="68"/>
        <end position="87"/>
    </location>
</feature>
<protein>
    <submittedName>
        <fullName evidence="2">Uncharacterized protein</fullName>
    </submittedName>
</protein>
<proteinExistence type="predicted"/>
<sequence>MTKHFEVDPDRVTELGAPVLAVAQQAIDAVSTAYAQDAAADVEARLVAELHSRGLRADEATLAETAHEIRSGHHTHPGMPAWKLTEE</sequence>
<dbReference type="EMBL" id="JAERTX010000007">
    <property type="protein sequence ID" value="MBM9460175.1"/>
    <property type="molecule type" value="Genomic_DNA"/>
</dbReference>
<dbReference type="RefSeq" id="WP_205291487.1">
    <property type="nucleotide sequence ID" value="NZ_CP074406.1"/>
</dbReference>
<name>A0A938Y6I9_9ACTN</name>
<organism evidence="2 3">
    <name type="scientific">Nocardioides faecalis</name>
    <dbReference type="NCBI Taxonomy" id="2803858"/>
    <lineage>
        <taxon>Bacteria</taxon>
        <taxon>Bacillati</taxon>
        <taxon>Actinomycetota</taxon>
        <taxon>Actinomycetes</taxon>
        <taxon>Propionibacteriales</taxon>
        <taxon>Nocardioidaceae</taxon>
        <taxon>Nocardioides</taxon>
    </lineage>
</organism>
<comment type="caution">
    <text evidence="2">The sequence shown here is derived from an EMBL/GenBank/DDBJ whole genome shotgun (WGS) entry which is preliminary data.</text>
</comment>
<evidence type="ECO:0000313" key="2">
    <source>
        <dbReference type="EMBL" id="MBM9460175.1"/>
    </source>
</evidence>
<accession>A0A938Y6I9</accession>
<evidence type="ECO:0000256" key="1">
    <source>
        <dbReference type="SAM" id="MobiDB-lite"/>
    </source>
</evidence>
<evidence type="ECO:0000313" key="3">
    <source>
        <dbReference type="Proteomes" id="UP000663791"/>
    </source>
</evidence>
<gene>
    <name evidence="2" type="ORF">JK386_09690</name>
</gene>
<reference evidence="2" key="1">
    <citation type="submission" date="2021-01" db="EMBL/GenBank/DDBJ databases">
        <title>Novel species in genus Nocardioides.</title>
        <authorList>
            <person name="Zhang G."/>
        </authorList>
    </citation>
    <scope>NUCLEOTIDE SEQUENCE</scope>
    <source>
        <strain evidence="2">Zg-536</strain>
    </source>
</reference>
<dbReference type="Proteomes" id="UP000663791">
    <property type="component" value="Unassembled WGS sequence"/>
</dbReference>
<keyword evidence="3" id="KW-1185">Reference proteome</keyword>
<dbReference type="AlphaFoldDB" id="A0A938Y6I9"/>